<keyword evidence="5" id="KW-0547">Nucleotide-binding</keyword>
<dbReference type="InterPro" id="IPR013525">
    <property type="entry name" value="ABC2_TM"/>
</dbReference>
<feature type="transmembrane region" description="Helical" evidence="10">
    <location>
        <begin position="310"/>
        <end position="330"/>
    </location>
</feature>
<keyword evidence="3" id="KW-0813">Transport</keyword>
<evidence type="ECO:0000256" key="9">
    <source>
        <dbReference type="SAM" id="MobiDB-lite"/>
    </source>
</evidence>
<evidence type="ECO:0000256" key="8">
    <source>
        <dbReference type="ARBA" id="ARBA00023136"/>
    </source>
</evidence>
<gene>
    <name evidence="12" type="ORF">TRICI_002524</name>
</gene>
<reference evidence="12" key="1">
    <citation type="journal article" date="2019" name="G3 (Bethesda)">
        <title>Genome Assemblies of Two Rare Opportunistic Yeast Pathogens: Diutina rugosa (syn. Candida rugosa) and Trichomonascus ciferrii (syn. Candida ciferrii).</title>
        <authorList>
            <person name="Mixao V."/>
            <person name="Saus E."/>
            <person name="Hansen A.P."/>
            <person name="Lass-Florl C."/>
            <person name="Gabaldon T."/>
        </authorList>
    </citation>
    <scope>NUCLEOTIDE SEQUENCE</scope>
    <source>
        <strain evidence="12">CBS 4856</strain>
    </source>
</reference>
<dbReference type="EMBL" id="SWFS01000173">
    <property type="protein sequence ID" value="KAA8915340.1"/>
    <property type="molecule type" value="Genomic_DNA"/>
</dbReference>
<feature type="transmembrane region" description="Helical" evidence="10">
    <location>
        <begin position="897"/>
        <end position="915"/>
    </location>
</feature>
<feature type="transmembrane region" description="Helical" evidence="10">
    <location>
        <begin position="1132"/>
        <end position="1153"/>
    </location>
</feature>
<dbReference type="Pfam" id="PF01061">
    <property type="entry name" value="ABC2_membrane"/>
    <property type="match status" value="2"/>
</dbReference>
<evidence type="ECO:0000313" key="13">
    <source>
        <dbReference type="Proteomes" id="UP000761534"/>
    </source>
</evidence>
<feature type="transmembrane region" description="Helical" evidence="10">
    <location>
        <begin position="979"/>
        <end position="1002"/>
    </location>
</feature>
<keyword evidence="13" id="KW-1185">Reference proteome</keyword>
<dbReference type="PANTHER" id="PTHR19241">
    <property type="entry name" value="ATP-BINDING CASSETTE TRANSPORTER"/>
    <property type="match status" value="1"/>
</dbReference>
<dbReference type="PROSITE" id="PS50893">
    <property type="entry name" value="ABC_TRANSPORTER_2"/>
    <property type="match status" value="1"/>
</dbReference>
<dbReference type="SUPFAM" id="SSF52540">
    <property type="entry name" value="P-loop containing nucleoside triphosphate hydrolases"/>
    <property type="match status" value="2"/>
</dbReference>
<dbReference type="InterPro" id="IPR043926">
    <property type="entry name" value="ABCG_dom"/>
</dbReference>
<dbReference type="VEuPathDB" id="FungiDB:TRICI_002524"/>
<dbReference type="GO" id="GO:0016020">
    <property type="term" value="C:membrane"/>
    <property type="evidence" value="ECO:0007669"/>
    <property type="project" value="UniProtKB-SubCell"/>
</dbReference>
<evidence type="ECO:0000313" key="12">
    <source>
        <dbReference type="EMBL" id="KAA8915340.1"/>
    </source>
</evidence>
<feature type="transmembrane region" description="Helical" evidence="10">
    <location>
        <begin position="233"/>
        <end position="254"/>
    </location>
</feature>
<dbReference type="GO" id="GO:0005524">
    <property type="term" value="F:ATP binding"/>
    <property type="evidence" value="ECO:0007669"/>
    <property type="project" value="UniProtKB-KW"/>
</dbReference>
<keyword evidence="7 10" id="KW-1133">Transmembrane helix</keyword>
<dbReference type="SMART" id="SM00382">
    <property type="entry name" value="AAA"/>
    <property type="match status" value="1"/>
</dbReference>
<dbReference type="AlphaFoldDB" id="A0A642V5Q7"/>
<evidence type="ECO:0000256" key="4">
    <source>
        <dbReference type="ARBA" id="ARBA00022692"/>
    </source>
</evidence>
<dbReference type="GO" id="GO:0140359">
    <property type="term" value="F:ABC-type transporter activity"/>
    <property type="evidence" value="ECO:0007669"/>
    <property type="project" value="InterPro"/>
</dbReference>
<keyword evidence="6" id="KW-0067">ATP-binding</keyword>
<dbReference type="Proteomes" id="UP000761534">
    <property type="component" value="Unassembled WGS sequence"/>
</dbReference>
<dbReference type="OrthoDB" id="245989at2759"/>
<dbReference type="GO" id="GO:0016887">
    <property type="term" value="F:ATP hydrolysis activity"/>
    <property type="evidence" value="ECO:0007669"/>
    <property type="project" value="InterPro"/>
</dbReference>
<evidence type="ECO:0000256" key="1">
    <source>
        <dbReference type="ARBA" id="ARBA00004141"/>
    </source>
</evidence>
<dbReference type="InterPro" id="IPR034003">
    <property type="entry name" value="ABCG_PDR_2"/>
</dbReference>
<dbReference type="InterPro" id="IPR027417">
    <property type="entry name" value="P-loop_NTPase"/>
</dbReference>
<accession>A0A642V5Q7</accession>
<feature type="transmembrane region" description="Helical" evidence="10">
    <location>
        <begin position="449"/>
        <end position="470"/>
    </location>
</feature>
<feature type="transmembrane region" description="Helical" evidence="10">
    <location>
        <begin position="200"/>
        <end position="221"/>
    </location>
</feature>
<dbReference type="Pfam" id="PF19055">
    <property type="entry name" value="ABC2_membrane_7"/>
    <property type="match status" value="1"/>
</dbReference>
<evidence type="ECO:0000256" key="6">
    <source>
        <dbReference type="ARBA" id="ARBA00022840"/>
    </source>
</evidence>
<dbReference type="Pfam" id="PF06422">
    <property type="entry name" value="PDR_CDR"/>
    <property type="match status" value="2"/>
</dbReference>
<comment type="caution">
    <text evidence="12">The sequence shown here is derived from an EMBL/GenBank/DDBJ whole genome shotgun (WGS) entry which is preliminary data.</text>
</comment>
<evidence type="ECO:0000256" key="5">
    <source>
        <dbReference type="ARBA" id="ARBA00022741"/>
    </source>
</evidence>
<evidence type="ECO:0000256" key="7">
    <source>
        <dbReference type="ARBA" id="ARBA00022989"/>
    </source>
</evidence>
<dbReference type="Pfam" id="PF00005">
    <property type="entry name" value="ABC_tran"/>
    <property type="match status" value="1"/>
</dbReference>
<dbReference type="CDD" id="cd03232">
    <property type="entry name" value="ABCG_PDR_domain2"/>
    <property type="match status" value="1"/>
</dbReference>
<evidence type="ECO:0000256" key="10">
    <source>
        <dbReference type="SAM" id="Phobius"/>
    </source>
</evidence>
<comment type="similarity">
    <text evidence="2">Belongs to the ABC transporter superfamily. ABCG family. PDR (TC 3.A.1.205) subfamily.</text>
</comment>
<feature type="compositionally biased region" description="Basic and acidic residues" evidence="9">
    <location>
        <begin position="1198"/>
        <end position="1207"/>
    </location>
</feature>
<dbReference type="InterPro" id="IPR003593">
    <property type="entry name" value="AAA+_ATPase"/>
</dbReference>
<feature type="transmembrane region" description="Helical" evidence="10">
    <location>
        <begin position="342"/>
        <end position="360"/>
    </location>
</feature>
<keyword evidence="4 10" id="KW-0812">Transmembrane</keyword>
<organism evidence="12 13">
    <name type="scientific">Trichomonascus ciferrii</name>
    <dbReference type="NCBI Taxonomy" id="44093"/>
    <lineage>
        <taxon>Eukaryota</taxon>
        <taxon>Fungi</taxon>
        <taxon>Dikarya</taxon>
        <taxon>Ascomycota</taxon>
        <taxon>Saccharomycotina</taxon>
        <taxon>Dipodascomycetes</taxon>
        <taxon>Dipodascales</taxon>
        <taxon>Trichomonascaceae</taxon>
        <taxon>Trichomonascus</taxon>
        <taxon>Trichomonascus ciferrii complex</taxon>
    </lineage>
</organism>
<evidence type="ECO:0000259" key="11">
    <source>
        <dbReference type="PROSITE" id="PS50893"/>
    </source>
</evidence>
<dbReference type="Gene3D" id="3.40.50.300">
    <property type="entry name" value="P-loop containing nucleotide triphosphate hydrolases"/>
    <property type="match status" value="1"/>
</dbReference>
<feature type="domain" description="ABC transporter" evidence="11">
    <location>
        <begin position="517"/>
        <end position="765"/>
    </location>
</feature>
<feature type="transmembrane region" description="Helical" evidence="10">
    <location>
        <begin position="864"/>
        <end position="885"/>
    </location>
</feature>
<evidence type="ECO:0000256" key="2">
    <source>
        <dbReference type="ARBA" id="ARBA00006012"/>
    </source>
</evidence>
<feature type="transmembrane region" description="Helical" evidence="10">
    <location>
        <begin position="946"/>
        <end position="967"/>
    </location>
</feature>
<protein>
    <recommendedName>
        <fullName evidence="11">ABC transporter domain-containing protein</fullName>
    </recommendedName>
</protein>
<dbReference type="InterPro" id="IPR010929">
    <property type="entry name" value="PDR_CDR_ABC"/>
</dbReference>
<dbReference type="FunFam" id="3.40.50.300:FF:000054">
    <property type="entry name" value="ABC multidrug transporter atrF"/>
    <property type="match status" value="1"/>
</dbReference>
<dbReference type="InterPro" id="IPR003439">
    <property type="entry name" value="ABC_transporter-like_ATP-bd"/>
</dbReference>
<feature type="region of interest" description="Disordered" evidence="9">
    <location>
        <begin position="1185"/>
        <end position="1228"/>
    </location>
</feature>
<name>A0A642V5Q7_9ASCO</name>
<evidence type="ECO:0000256" key="3">
    <source>
        <dbReference type="ARBA" id="ARBA00022448"/>
    </source>
</evidence>
<sequence>MAARGTMYCWDNATRGLDSSTALEYARAIRASTNILRNVSIMAAYQASENIYNLFDKVTVLYSGKQIFFGHVSRAKEYFERMGFYCRPRQTTVEFLSAITDPNGRCMRNGYEEIAPQTVDEFVAYWRQSPEYMALVDEKSRYSYFANPEDTVTRFRNVRAREKMAGQRNRSRYLLNYPAQLWLAVTRGFQRINGDRAYTIARLFGCVVQGVIIGTLFYNMSEGTSGAFSRSGIMFYALLFNVLSPLSDIPIAFINRPVILKQRGYSFYHPSVEALQNLVTDLPIRIILVLTFTVIFYFLSGMNNSAPRFFIYFLFSLLPTFCISTLFQLISATVKTVSTANSVAGIVNSAFIIYAGYMIPTFSMHPWFRWINYINPLNYAFESMVTNEFHEREMHCNSVIPSGPGYEKVNRENQVCAFSGSLPGQDIVSGDHYLEAEYRYEHDHLWRNFGILLGFWALFIVLQTIFTEYLKPHMNKGNSLLFKRGFHPVDNGALPFANKRNSTTSVLTQRHMMDSFFSWQDVNYTIPVKTKKRDQEKTRTLLHDVQGYVVPGKLTALMGESGAGKTTLLNVLSQRANLGTVTGDIYVNGRPVDETFKRRTGYVQQQDVHLSETTVRESLQFAARLRQPADVPDEEKLAYVETIIDMLGMGSYADAFIGTVEKGLTGEQRKKLSIGVELVAKPSLLLFLDEPTSGLDSQSAWAIVKLLRSLADSGQAILCTIHQPSATLFEQFDRLLLLSKGGKTVYFGEIGPNSQTVVNYFEKNGARPCMDDENPAEYMLDCIGAGATATVSQDWAHVWENSKDFIAIKDEITNISIQTWQQPDRILKHELESKSLTGKYATGYFTQLKWMLWRTSIQYWRSPTYIYSKLVLMILVGLFAGFTYWKVDDSVVGLKNVLFSILLILLLSAPLSNQIQAHVFPSRELFEGRENASNTFHWSILPLSHFLVELPYHLLFSSILFCCFYFPTGYNTDAENAGMFYFVYCVLFQIYYISFSLLVVYISPDIPSAGALTSLLFTFKVAFCGILQPKSEIPGFWTFMYKVSPYTYFVQSILGSILHNKPVVCQPEEFNVFQPMDGMTCYEFAGTFISRAGGYLNNPEATDNCQYCQYRSGDEYLARSMDTEWSDRWRNVGFFFIYIVFNLLAMLALFYLFRVKVWKQNRSKPNNKKDNFLADADAIRAKSCENRKGSIPSSRRRSANEGKEWWIKPEPSGSQKLHIDVSPYPPKA</sequence>
<comment type="subcellular location">
    <subcellularLocation>
        <location evidence="1">Membrane</location>
        <topology evidence="1">Multi-pass membrane protein</topology>
    </subcellularLocation>
</comment>
<feature type="transmembrane region" description="Helical" evidence="10">
    <location>
        <begin position="275"/>
        <end position="298"/>
    </location>
</feature>
<proteinExistence type="inferred from homology"/>
<keyword evidence="8 10" id="KW-0472">Membrane</keyword>